<accession>A0A8T0CGM6</accession>
<protein>
    <submittedName>
        <fullName evidence="2">Uncharacterized protein</fullName>
    </submittedName>
</protein>
<dbReference type="AlphaFoldDB" id="A0A8T0CGM6"/>
<comment type="caution">
    <text evidence="2">The sequence shown here is derived from an EMBL/GenBank/DDBJ whole genome shotgun (WGS) entry which is preliminary data.</text>
</comment>
<organism evidence="2 3">
    <name type="scientific">Corymbia citriodora subsp. variegata</name>
    <dbReference type="NCBI Taxonomy" id="360336"/>
    <lineage>
        <taxon>Eukaryota</taxon>
        <taxon>Viridiplantae</taxon>
        <taxon>Streptophyta</taxon>
        <taxon>Embryophyta</taxon>
        <taxon>Tracheophyta</taxon>
        <taxon>Spermatophyta</taxon>
        <taxon>Magnoliopsida</taxon>
        <taxon>eudicotyledons</taxon>
        <taxon>Gunneridae</taxon>
        <taxon>Pentapetalae</taxon>
        <taxon>rosids</taxon>
        <taxon>malvids</taxon>
        <taxon>Myrtales</taxon>
        <taxon>Myrtaceae</taxon>
        <taxon>Myrtoideae</taxon>
        <taxon>Eucalypteae</taxon>
        <taxon>Corymbia</taxon>
    </lineage>
</organism>
<dbReference type="Gramene" id="rna-gnl|WGS:JABURB|Cocit.L3921.1">
    <property type="protein sequence ID" value="cds-KAF7846677.1"/>
    <property type="gene ID" value="gene-BT93_L3921"/>
</dbReference>
<reference evidence="2" key="1">
    <citation type="submission" date="2020-05" db="EMBL/GenBank/DDBJ databases">
        <title>WGS assembly of Corymbia citriodora subspecies variegata.</title>
        <authorList>
            <person name="Barry K."/>
            <person name="Hundley H."/>
            <person name="Shu S."/>
            <person name="Jenkins J."/>
            <person name="Grimwood J."/>
            <person name="Baten A."/>
        </authorList>
    </citation>
    <scope>NUCLEOTIDE SEQUENCE</scope>
    <source>
        <strain evidence="2">CV2-018</strain>
    </source>
</reference>
<proteinExistence type="predicted"/>
<dbReference type="OrthoDB" id="1747900at2759"/>
<gene>
    <name evidence="2" type="ORF">BT93_L3921</name>
</gene>
<name>A0A8T0CGM6_CORYI</name>
<evidence type="ECO:0000256" key="1">
    <source>
        <dbReference type="SAM" id="MobiDB-lite"/>
    </source>
</evidence>
<feature type="region of interest" description="Disordered" evidence="1">
    <location>
        <begin position="58"/>
        <end position="92"/>
    </location>
</feature>
<dbReference type="Proteomes" id="UP000806378">
    <property type="component" value="Unassembled WGS sequence"/>
</dbReference>
<evidence type="ECO:0000313" key="2">
    <source>
        <dbReference type="EMBL" id="KAF7846677.1"/>
    </source>
</evidence>
<evidence type="ECO:0000313" key="3">
    <source>
        <dbReference type="Proteomes" id="UP000806378"/>
    </source>
</evidence>
<sequence>MGMRTHSTLLPSTIVRVAMKATSMKAKERNRKQRPIMIFLGNVTRKSCGSYREVKMAKNSKMAVTEENKPKPSEIAKTKRESSPNNKGTPLLLSLPSGTVKAIVNNTVAIRVDTSIHEFDVSFIHFSPFSNNFS</sequence>
<feature type="compositionally biased region" description="Basic and acidic residues" evidence="1">
    <location>
        <begin position="64"/>
        <end position="82"/>
    </location>
</feature>
<dbReference type="EMBL" id="MU092147">
    <property type="protein sequence ID" value="KAF7846677.1"/>
    <property type="molecule type" value="Genomic_DNA"/>
</dbReference>
<keyword evidence="3" id="KW-1185">Reference proteome</keyword>